<reference evidence="1" key="1">
    <citation type="submission" date="2019-07" db="EMBL/GenBank/DDBJ databases">
        <authorList>
            <person name="Zhang J."/>
            <person name="Liu T."/>
        </authorList>
    </citation>
    <scope>NUCLEOTIDE SEQUENCE</scope>
</reference>
<protein>
    <submittedName>
        <fullName evidence="1">Uncharacterized protein</fullName>
    </submittedName>
</protein>
<geneLocation type="plastid" evidence="1"/>
<dbReference type="AlphaFoldDB" id="A0A8E7PG77"/>
<accession>A0A8E7PG77</accession>
<evidence type="ECO:0000313" key="1">
    <source>
        <dbReference type="EMBL" id="QVY58074.1"/>
    </source>
</evidence>
<proteinExistence type="predicted"/>
<dbReference type="Pfam" id="PF01947">
    <property type="entry name" value="Rv2949c-like"/>
    <property type="match status" value="1"/>
</dbReference>
<name>A0A8E7PG77_9FLOR</name>
<sequence>MNIKGRYKLFKSFSLHLRNSSYQQNCVNSFIPKEWQLLLLSDGSFTQTLTSLTGQQIYLDQISQYTYKLINDLYKVRDIWLKDHKSNQLIFAKSLWLLYFSIDLPTAQPIGKSLILYQKDIYRDIHELYYGYCTYLESKFHYKGPVWGRKYTIYYNQEPLTTLQEVFAPLVINCFNE</sequence>
<organism evidence="1">
    <name type="scientific">Eucheuma denticulatum</name>
    <dbReference type="NCBI Taxonomy" id="305493"/>
    <lineage>
        <taxon>Eukaryota</taxon>
        <taxon>Rhodophyta</taxon>
        <taxon>Florideophyceae</taxon>
        <taxon>Rhodymeniophycidae</taxon>
        <taxon>Gigartinales</taxon>
        <taxon>Solieriaceae</taxon>
        <taxon>Eucheuma</taxon>
    </lineage>
</organism>
<gene>
    <name evidence="1" type="primary">ycf21</name>
</gene>
<dbReference type="EMBL" id="MN240357">
    <property type="protein sequence ID" value="QVY58074.1"/>
    <property type="molecule type" value="Genomic_DNA"/>
</dbReference>
<keyword evidence="1" id="KW-0934">Plastid</keyword>
<dbReference type="InterPro" id="IPR002800">
    <property type="entry name" value="Rv2949c-like"/>
</dbReference>
<reference evidence="1" key="2">
    <citation type="journal article" date="2021" name="Genomics">
        <title>Comparative analysis of mitochondrial genomes of Nirvanini and Evacanthini (Hemiptera: Cicadellidae) reveals an explicit evolutionary relationship.</title>
        <authorList>
            <person name="Du Y."/>
            <person name="Liang Z."/>
            <person name="Dietrich C.H."/>
            <person name="Dai W."/>
        </authorList>
    </citation>
    <scope>NUCLEOTIDE SEQUENCE</scope>
</reference>